<keyword evidence="2" id="KW-0456">Lyase</keyword>
<sequence>MSPIAYASISDTVITTEKLKGSSVPSARYSGLPQNASTSETFKAILQDFLEGINVDHTLAPPPFNQALFNLLKDRLDRLLADGTIEPKHYKHLMHLTPTSVDFATIIYRSFPIEIQELVALYTIYYVYLDDNTENNPSVFLPELRKFVFLMTGSHVEVCDPITRLAADLVRIEAPRLYNGYGAGIIIKSSLDFAMGLMVEALSELKDPDGKVIAEYGKRDSIGTVEKYARFLRLKTGVSEAYAQFLFPKCKFPNEDDTLLAILPLFSPIMDNIDQGNDILSYYKESVVGDDKQTYFEMLERMTGVDKLLWLKKECDKQVGLVRGMRKMLVDNPLVLGIYEDFVDGYVRWHCNASRHRLGEIGFGASKK</sequence>
<evidence type="ECO:0000313" key="4">
    <source>
        <dbReference type="Proteomes" id="UP000275078"/>
    </source>
</evidence>
<name>A0A3N4ICT9_ASCIM</name>
<evidence type="ECO:0000256" key="2">
    <source>
        <dbReference type="ARBA" id="ARBA00023239"/>
    </source>
</evidence>
<dbReference type="Proteomes" id="UP000275078">
    <property type="component" value="Unassembled WGS sequence"/>
</dbReference>
<dbReference type="InterPro" id="IPR008949">
    <property type="entry name" value="Isoprenoid_synthase_dom_sf"/>
</dbReference>
<dbReference type="Pfam" id="PF06330">
    <property type="entry name" value="TRI5"/>
    <property type="match status" value="1"/>
</dbReference>
<accession>A0A3N4ICT9</accession>
<dbReference type="OrthoDB" id="2998174at2759"/>
<reference evidence="3 4" key="1">
    <citation type="journal article" date="2018" name="Nat. Ecol. Evol.">
        <title>Pezizomycetes genomes reveal the molecular basis of ectomycorrhizal truffle lifestyle.</title>
        <authorList>
            <person name="Murat C."/>
            <person name="Payen T."/>
            <person name="Noel B."/>
            <person name="Kuo A."/>
            <person name="Morin E."/>
            <person name="Chen J."/>
            <person name="Kohler A."/>
            <person name="Krizsan K."/>
            <person name="Balestrini R."/>
            <person name="Da Silva C."/>
            <person name="Montanini B."/>
            <person name="Hainaut M."/>
            <person name="Levati E."/>
            <person name="Barry K.W."/>
            <person name="Belfiori B."/>
            <person name="Cichocki N."/>
            <person name="Clum A."/>
            <person name="Dockter R.B."/>
            <person name="Fauchery L."/>
            <person name="Guy J."/>
            <person name="Iotti M."/>
            <person name="Le Tacon F."/>
            <person name="Lindquist E.A."/>
            <person name="Lipzen A."/>
            <person name="Malagnac F."/>
            <person name="Mello A."/>
            <person name="Molinier V."/>
            <person name="Miyauchi S."/>
            <person name="Poulain J."/>
            <person name="Riccioni C."/>
            <person name="Rubini A."/>
            <person name="Sitrit Y."/>
            <person name="Splivallo R."/>
            <person name="Traeger S."/>
            <person name="Wang M."/>
            <person name="Zifcakova L."/>
            <person name="Wipf D."/>
            <person name="Zambonelli A."/>
            <person name="Paolocci F."/>
            <person name="Nowrousian M."/>
            <person name="Ottonello S."/>
            <person name="Baldrian P."/>
            <person name="Spatafora J.W."/>
            <person name="Henrissat B."/>
            <person name="Nagy L.G."/>
            <person name="Aury J.M."/>
            <person name="Wincker P."/>
            <person name="Grigoriev I.V."/>
            <person name="Bonfante P."/>
            <person name="Martin F.M."/>
        </authorList>
    </citation>
    <scope>NUCLEOTIDE SEQUENCE [LARGE SCALE GENOMIC DNA]</scope>
    <source>
        <strain evidence="3 4">RN42</strain>
    </source>
</reference>
<dbReference type="SMR" id="A0A3N4ICT9"/>
<protein>
    <submittedName>
        <fullName evidence="3">Terpenoid synthase</fullName>
    </submittedName>
</protein>
<dbReference type="STRING" id="1160509.A0A3N4ICT9"/>
<evidence type="ECO:0000313" key="3">
    <source>
        <dbReference type="EMBL" id="RPA83933.1"/>
    </source>
</evidence>
<organism evidence="3 4">
    <name type="scientific">Ascobolus immersus RN42</name>
    <dbReference type="NCBI Taxonomy" id="1160509"/>
    <lineage>
        <taxon>Eukaryota</taxon>
        <taxon>Fungi</taxon>
        <taxon>Dikarya</taxon>
        <taxon>Ascomycota</taxon>
        <taxon>Pezizomycotina</taxon>
        <taxon>Pezizomycetes</taxon>
        <taxon>Pezizales</taxon>
        <taxon>Ascobolaceae</taxon>
        <taxon>Ascobolus</taxon>
    </lineage>
</organism>
<comment type="similarity">
    <text evidence="1">Belongs to the trichodiene synthase family.</text>
</comment>
<evidence type="ECO:0000256" key="1">
    <source>
        <dbReference type="ARBA" id="ARBA00007946"/>
    </source>
</evidence>
<dbReference type="EMBL" id="ML119661">
    <property type="protein sequence ID" value="RPA83933.1"/>
    <property type="molecule type" value="Genomic_DNA"/>
</dbReference>
<proteinExistence type="inferred from homology"/>
<dbReference type="SUPFAM" id="SSF48576">
    <property type="entry name" value="Terpenoid synthases"/>
    <property type="match status" value="1"/>
</dbReference>
<gene>
    <name evidence="3" type="ORF">BJ508DRAFT_45947</name>
</gene>
<dbReference type="InterPro" id="IPR024652">
    <property type="entry name" value="Trichodiene_synth"/>
</dbReference>
<dbReference type="Gene3D" id="1.10.600.10">
    <property type="entry name" value="Farnesyl Diphosphate Synthase"/>
    <property type="match status" value="1"/>
</dbReference>
<keyword evidence="4" id="KW-1185">Reference proteome</keyword>
<dbReference type="GO" id="GO:0016838">
    <property type="term" value="F:carbon-oxygen lyase activity, acting on phosphates"/>
    <property type="evidence" value="ECO:0007669"/>
    <property type="project" value="InterPro"/>
</dbReference>
<dbReference type="AlphaFoldDB" id="A0A3N4ICT9"/>